<reference evidence="4 5" key="1">
    <citation type="submission" date="2019-04" db="EMBL/GenBank/DDBJ databases">
        <title>Genome sequence of Pelagicola litoralis CL-ES2.</title>
        <authorList>
            <person name="Cao J."/>
        </authorList>
    </citation>
    <scope>NUCLEOTIDE SEQUENCE [LARGE SCALE GENOMIC DNA]</scope>
    <source>
        <strain evidence="4 5">CL-ES2</strain>
    </source>
</reference>
<feature type="domain" description="Peptidase M16 N-terminal" evidence="2">
    <location>
        <begin position="37"/>
        <end position="179"/>
    </location>
</feature>
<dbReference type="EMBL" id="SULI01000002">
    <property type="protein sequence ID" value="TKZ22227.1"/>
    <property type="molecule type" value="Genomic_DNA"/>
</dbReference>
<evidence type="ECO:0000256" key="1">
    <source>
        <dbReference type="SAM" id="SignalP"/>
    </source>
</evidence>
<dbReference type="InterPro" id="IPR007863">
    <property type="entry name" value="Peptidase_M16_C"/>
</dbReference>
<dbReference type="RefSeq" id="WP_138014939.1">
    <property type="nucleotide sequence ID" value="NZ_SULI01000002.1"/>
</dbReference>
<dbReference type="SUPFAM" id="SSF63411">
    <property type="entry name" value="LuxS/MPP-like metallohydrolase"/>
    <property type="match status" value="2"/>
</dbReference>
<evidence type="ECO:0000313" key="4">
    <source>
        <dbReference type="EMBL" id="TKZ22227.1"/>
    </source>
</evidence>
<keyword evidence="5" id="KW-1185">Reference proteome</keyword>
<sequence length="432" mass="46255">MKRWIVAVLFACTALPAWADVKIQEITSPGGITAWLVQEPSIPFVALELRFRGGASLDLPDKRGATSLMVGLLEEGAGELDAQGFARATEELAAGFSYDSGDDTVSISARFLTENRDQAVALLRTSLVEPNFDDASLERVRGQVLSIIRSNEKDPNEIAARAFDQLAFGDHPYGSAAEGTVDTVSALTRDDIVAAHAAAMARDRLYIGVVGDISAEELGALLDTLLGGLPATGADMPMPATLALTGGTTVVDYETPQSVALFGHAGIERHDDDFFAAYVLNTILGGGGFESRLMTEVREKRGLTYGVYSYLAPKDLAALYIGSVASANDRISETVSVIKAEWAHMAESGVTQDELEKAKALLTGAYPLRFDGNGAIARIMVGMQMDDLPIDYIATRNDKVNAVTLDDVNRVARELLKPEELRFVIVGKPEGL</sequence>
<organism evidence="4 5">
    <name type="scientific">Shimia litoralis</name>
    <dbReference type="NCBI Taxonomy" id="420403"/>
    <lineage>
        <taxon>Bacteria</taxon>
        <taxon>Pseudomonadati</taxon>
        <taxon>Pseudomonadota</taxon>
        <taxon>Alphaproteobacteria</taxon>
        <taxon>Rhodobacterales</taxon>
        <taxon>Roseobacteraceae</taxon>
    </lineage>
</organism>
<dbReference type="Proteomes" id="UP000306575">
    <property type="component" value="Unassembled WGS sequence"/>
</dbReference>
<feature type="signal peptide" evidence="1">
    <location>
        <begin position="1"/>
        <end position="19"/>
    </location>
</feature>
<gene>
    <name evidence="4" type="ORF">FAP39_03235</name>
</gene>
<dbReference type="AlphaFoldDB" id="A0A4U7N941"/>
<dbReference type="GO" id="GO:0046872">
    <property type="term" value="F:metal ion binding"/>
    <property type="evidence" value="ECO:0007669"/>
    <property type="project" value="InterPro"/>
</dbReference>
<dbReference type="Gene3D" id="3.30.830.10">
    <property type="entry name" value="Metalloenzyme, LuxS/M16 peptidase-like"/>
    <property type="match status" value="2"/>
</dbReference>
<protein>
    <submittedName>
        <fullName evidence="4">Insulinase family protein</fullName>
    </submittedName>
</protein>
<comment type="caution">
    <text evidence="4">The sequence shown here is derived from an EMBL/GenBank/DDBJ whole genome shotgun (WGS) entry which is preliminary data.</text>
</comment>
<evidence type="ECO:0000259" key="2">
    <source>
        <dbReference type="Pfam" id="PF00675"/>
    </source>
</evidence>
<proteinExistence type="predicted"/>
<dbReference type="PANTHER" id="PTHR11851:SF224">
    <property type="entry name" value="PROCESSING PROTEASE"/>
    <property type="match status" value="1"/>
</dbReference>
<accession>A0A4U7N941</accession>
<dbReference type="InterPro" id="IPR011249">
    <property type="entry name" value="Metalloenz_LuxS/M16"/>
</dbReference>
<dbReference type="Pfam" id="PF05193">
    <property type="entry name" value="Peptidase_M16_C"/>
    <property type="match status" value="1"/>
</dbReference>
<evidence type="ECO:0000313" key="5">
    <source>
        <dbReference type="Proteomes" id="UP000306575"/>
    </source>
</evidence>
<dbReference type="InterPro" id="IPR011765">
    <property type="entry name" value="Pept_M16_N"/>
</dbReference>
<feature type="domain" description="Peptidase M16 C-terminal" evidence="3">
    <location>
        <begin position="187"/>
        <end position="362"/>
    </location>
</feature>
<name>A0A4U7N941_9RHOB</name>
<dbReference type="Pfam" id="PF00675">
    <property type="entry name" value="Peptidase_M16"/>
    <property type="match status" value="1"/>
</dbReference>
<dbReference type="InterPro" id="IPR050361">
    <property type="entry name" value="MPP/UQCRC_Complex"/>
</dbReference>
<feature type="chain" id="PRO_5020532333" evidence="1">
    <location>
        <begin position="20"/>
        <end position="432"/>
    </location>
</feature>
<dbReference type="PANTHER" id="PTHR11851">
    <property type="entry name" value="METALLOPROTEASE"/>
    <property type="match status" value="1"/>
</dbReference>
<keyword evidence="1" id="KW-0732">Signal</keyword>
<evidence type="ECO:0000259" key="3">
    <source>
        <dbReference type="Pfam" id="PF05193"/>
    </source>
</evidence>
<dbReference type="OrthoDB" id="9811314at2"/>